<evidence type="ECO:0000313" key="1">
    <source>
        <dbReference type="EMBL" id="EMY70689.1"/>
    </source>
</evidence>
<organism evidence="1 2">
    <name type="scientific">Leptospira vanthielii serovar Holland str. Waz Holland = ATCC 700522</name>
    <dbReference type="NCBI Taxonomy" id="1218591"/>
    <lineage>
        <taxon>Bacteria</taxon>
        <taxon>Pseudomonadati</taxon>
        <taxon>Spirochaetota</taxon>
        <taxon>Spirochaetia</taxon>
        <taxon>Leptospirales</taxon>
        <taxon>Leptospiraceae</taxon>
        <taxon>Leptospira</taxon>
    </lineage>
</organism>
<dbReference type="Proteomes" id="UP000012227">
    <property type="component" value="Unassembled WGS sequence"/>
</dbReference>
<dbReference type="STRING" id="1218591.LEP1GSC199_2814"/>
<protein>
    <submittedName>
        <fullName evidence="1">Uncharacterized protein</fullName>
    </submittedName>
</protein>
<dbReference type="EMBL" id="AOGY02000028">
    <property type="protein sequence ID" value="EMY70689.1"/>
    <property type="molecule type" value="Genomic_DNA"/>
</dbReference>
<comment type="caution">
    <text evidence="1">The sequence shown here is derived from an EMBL/GenBank/DDBJ whole genome shotgun (WGS) entry which is preliminary data.</text>
</comment>
<dbReference type="AlphaFoldDB" id="N1W382"/>
<sequence length="42" mass="5308">MNLKSKKEQKQLVFRSHLWEWGRKFFGEFTSGAWEEWEWGFR</sequence>
<proteinExistence type="predicted"/>
<reference evidence="1 2" key="1">
    <citation type="submission" date="2013-03" db="EMBL/GenBank/DDBJ databases">
        <authorList>
            <person name="Harkins D.M."/>
            <person name="Durkin A.S."/>
            <person name="Brinkac L.M."/>
            <person name="Haft D.H."/>
            <person name="Selengut J.D."/>
            <person name="Sanka R."/>
            <person name="DePew J."/>
            <person name="Purushe J."/>
            <person name="Galloway R.L."/>
            <person name="Vinetz J.M."/>
            <person name="Sutton G.G."/>
            <person name="Nierman W.C."/>
            <person name="Fouts D.E."/>
        </authorList>
    </citation>
    <scope>NUCLEOTIDE SEQUENCE [LARGE SCALE GENOMIC DNA]</scope>
    <source>
        <strain evidence="1 2">Waz Holland</strain>
    </source>
</reference>
<accession>N1W382</accession>
<name>N1W382_9LEPT</name>
<gene>
    <name evidence="1" type="ORF">LEP1GSC199_2814</name>
</gene>
<evidence type="ECO:0000313" key="2">
    <source>
        <dbReference type="Proteomes" id="UP000012227"/>
    </source>
</evidence>